<dbReference type="RefSeq" id="XP_058335371.1">
    <property type="nucleotide sequence ID" value="XM_058469340.1"/>
</dbReference>
<accession>A0A9W9PJK7</accession>
<sequence length="447" mass="50549">MTAWETARKLFFIPNPSRLWSLVSCLRLRAISGSNRKVAWFGNALLGTQGGHLTSDATGEQPGRPEIRVLRSNAPFIHITRTQKRPSPYADPARWSRNRFSRPLFTESLPPFLIPPAIFVGLLLSLWTWKCMWIIIMQNKLLYLSWLPPFSRSDKISEYESECRPVLWSEHTIRSLDNTKLALCQGYIPATPGHSSATPGQWWIDTSSITPAITGFESIRRCPHFPDETSYTVAALSYRGYWTSSGRATQSGIEADAQAFLMHVSERFSPCQIVLWGHSLGAAVAASALLERLSQNATHAREEDRAPIRGLIMEAPISNIKDMLISLYPQKWLPYRYLWPFSWNSWCNYTNLERLAALRSQKVDQSRGVPQTADCRVPPILILSPENDEVIPPTVAEQLEHQGKSLGLDVRRQNIRGAMHTEVPTKPEGKKALVEFIIRTTHDPPRG</sequence>
<protein>
    <recommendedName>
        <fullName evidence="1">AB hydrolase-1 domain-containing protein</fullName>
    </recommendedName>
</protein>
<proteinExistence type="predicted"/>
<comment type="caution">
    <text evidence="2">The sequence shown here is derived from an EMBL/GenBank/DDBJ whole genome shotgun (WGS) entry which is preliminary data.</text>
</comment>
<dbReference type="InterPro" id="IPR029058">
    <property type="entry name" value="AB_hydrolase_fold"/>
</dbReference>
<dbReference type="GO" id="GO:0017000">
    <property type="term" value="P:antibiotic biosynthetic process"/>
    <property type="evidence" value="ECO:0007669"/>
    <property type="project" value="UniProtKB-ARBA"/>
</dbReference>
<dbReference type="PANTHER" id="PTHR12277:SF64">
    <property type="entry name" value="SUPERFAMILY HYDROLASE, PUTATIVE (AFU_ORTHOLOGUE AFUA_3G01760)-RELATED"/>
    <property type="match status" value="1"/>
</dbReference>
<dbReference type="PANTHER" id="PTHR12277">
    <property type="entry name" value="ALPHA/BETA HYDROLASE DOMAIN-CONTAINING PROTEIN"/>
    <property type="match status" value="1"/>
</dbReference>
<dbReference type="GO" id="GO:0072330">
    <property type="term" value="P:monocarboxylic acid biosynthetic process"/>
    <property type="evidence" value="ECO:0007669"/>
    <property type="project" value="UniProtKB-ARBA"/>
</dbReference>
<gene>
    <name evidence="2" type="ORF">N7468_000043</name>
</gene>
<evidence type="ECO:0000259" key="1">
    <source>
        <dbReference type="Pfam" id="PF12697"/>
    </source>
</evidence>
<dbReference type="SUPFAM" id="SSF53474">
    <property type="entry name" value="alpha/beta-Hydrolases"/>
    <property type="match status" value="1"/>
</dbReference>
<dbReference type="OrthoDB" id="10249433at2759"/>
<feature type="domain" description="AB hydrolase-1" evidence="1">
    <location>
        <begin position="228"/>
        <end position="400"/>
    </location>
</feature>
<dbReference type="AlphaFoldDB" id="A0A9W9PJK7"/>
<dbReference type="EMBL" id="JAPQKS010000001">
    <property type="protein sequence ID" value="KAJ5248592.1"/>
    <property type="molecule type" value="Genomic_DNA"/>
</dbReference>
<evidence type="ECO:0000313" key="3">
    <source>
        <dbReference type="Proteomes" id="UP001150941"/>
    </source>
</evidence>
<reference evidence="2" key="1">
    <citation type="submission" date="2022-11" db="EMBL/GenBank/DDBJ databases">
        <authorList>
            <person name="Petersen C."/>
        </authorList>
    </citation>
    <scope>NUCLEOTIDE SEQUENCE</scope>
    <source>
        <strain evidence="2">IBT 19713</strain>
    </source>
</reference>
<dbReference type="GO" id="GO:0016020">
    <property type="term" value="C:membrane"/>
    <property type="evidence" value="ECO:0007669"/>
    <property type="project" value="TreeGrafter"/>
</dbReference>
<evidence type="ECO:0000313" key="2">
    <source>
        <dbReference type="EMBL" id="KAJ5248592.1"/>
    </source>
</evidence>
<organism evidence="2 3">
    <name type="scientific">Penicillium chermesinum</name>
    <dbReference type="NCBI Taxonomy" id="63820"/>
    <lineage>
        <taxon>Eukaryota</taxon>
        <taxon>Fungi</taxon>
        <taxon>Dikarya</taxon>
        <taxon>Ascomycota</taxon>
        <taxon>Pezizomycotina</taxon>
        <taxon>Eurotiomycetes</taxon>
        <taxon>Eurotiomycetidae</taxon>
        <taxon>Eurotiales</taxon>
        <taxon>Aspergillaceae</taxon>
        <taxon>Penicillium</taxon>
    </lineage>
</organism>
<dbReference type="InterPro" id="IPR000073">
    <property type="entry name" value="AB_hydrolase_1"/>
</dbReference>
<dbReference type="GO" id="GO:0008474">
    <property type="term" value="F:palmitoyl-(protein) hydrolase activity"/>
    <property type="evidence" value="ECO:0007669"/>
    <property type="project" value="TreeGrafter"/>
</dbReference>
<dbReference type="Proteomes" id="UP001150941">
    <property type="component" value="Unassembled WGS sequence"/>
</dbReference>
<dbReference type="GeneID" id="83196643"/>
<dbReference type="Pfam" id="PF12697">
    <property type="entry name" value="Abhydrolase_6"/>
    <property type="match status" value="1"/>
</dbReference>
<keyword evidence="3" id="KW-1185">Reference proteome</keyword>
<name>A0A9W9PJK7_9EURO</name>
<dbReference type="Gene3D" id="3.40.50.1820">
    <property type="entry name" value="alpha/beta hydrolase"/>
    <property type="match status" value="1"/>
</dbReference>
<reference evidence="2" key="2">
    <citation type="journal article" date="2023" name="IMA Fungus">
        <title>Comparative genomic study of the Penicillium genus elucidates a diverse pangenome and 15 lateral gene transfer events.</title>
        <authorList>
            <person name="Petersen C."/>
            <person name="Sorensen T."/>
            <person name="Nielsen M.R."/>
            <person name="Sondergaard T.E."/>
            <person name="Sorensen J.L."/>
            <person name="Fitzpatrick D.A."/>
            <person name="Frisvad J.C."/>
            <person name="Nielsen K.L."/>
        </authorList>
    </citation>
    <scope>NUCLEOTIDE SEQUENCE</scope>
    <source>
        <strain evidence="2">IBT 19713</strain>
    </source>
</reference>